<dbReference type="AlphaFoldDB" id="A0A0H4T1P6"/>
<accession>A0A0H4T1P6</accession>
<dbReference type="SUPFAM" id="SSF51556">
    <property type="entry name" value="Metallo-dependent hydrolases"/>
    <property type="match status" value="1"/>
</dbReference>
<dbReference type="GO" id="GO:0016831">
    <property type="term" value="F:carboxy-lyase activity"/>
    <property type="evidence" value="ECO:0007669"/>
    <property type="project" value="InterPro"/>
</dbReference>
<dbReference type="GO" id="GO:0005737">
    <property type="term" value="C:cytoplasm"/>
    <property type="evidence" value="ECO:0007669"/>
    <property type="project" value="TreeGrafter"/>
</dbReference>
<protein>
    <submittedName>
        <fullName evidence="3">Metal-dependent hydrolase amidohydrolase</fullName>
    </submittedName>
</protein>
<dbReference type="EMBL" id="KT006970">
    <property type="protein sequence ID" value="AKQ01526.1"/>
    <property type="molecule type" value="Genomic_DNA"/>
</dbReference>
<evidence type="ECO:0000259" key="2">
    <source>
        <dbReference type="Pfam" id="PF04909"/>
    </source>
</evidence>
<evidence type="ECO:0000313" key="3">
    <source>
        <dbReference type="EMBL" id="AKQ01526.1"/>
    </source>
</evidence>
<reference evidence="3" key="1">
    <citation type="journal article" date="2015" name="ISME J.">
        <title>Aquifer environment selects for microbial species cohorts in sediment and groundwater.</title>
        <authorList>
            <person name="Hug L.A."/>
            <person name="Thomas B.C."/>
            <person name="Brown C.T."/>
            <person name="Frischkorn K.R."/>
            <person name="Williams K.H."/>
            <person name="Tringe S.G."/>
            <person name="Banfield J.F."/>
        </authorList>
    </citation>
    <scope>NUCLEOTIDE SEQUENCE</scope>
</reference>
<keyword evidence="1" id="KW-0456">Lyase</keyword>
<dbReference type="GO" id="GO:0016787">
    <property type="term" value="F:hydrolase activity"/>
    <property type="evidence" value="ECO:0007669"/>
    <property type="project" value="UniProtKB-KW"/>
</dbReference>
<dbReference type="InterPro" id="IPR006680">
    <property type="entry name" value="Amidohydro-rel"/>
</dbReference>
<dbReference type="InterPro" id="IPR032465">
    <property type="entry name" value="ACMSD"/>
</dbReference>
<dbReference type="PANTHER" id="PTHR21240:SF28">
    <property type="entry name" value="ISO-OROTATE DECARBOXYLASE (EUROFUNG)"/>
    <property type="match status" value="1"/>
</dbReference>
<dbReference type="PANTHER" id="PTHR21240">
    <property type="entry name" value="2-AMINO-3-CARBOXYLMUCONATE-6-SEMIALDEHYDE DECARBOXYLASE"/>
    <property type="match status" value="1"/>
</dbReference>
<dbReference type="InterPro" id="IPR032466">
    <property type="entry name" value="Metal_Hydrolase"/>
</dbReference>
<keyword evidence="3" id="KW-0378">Hydrolase</keyword>
<dbReference type="Gene3D" id="3.20.20.140">
    <property type="entry name" value="Metal-dependent hydrolases"/>
    <property type="match status" value="1"/>
</dbReference>
<proteinExistence type="predicted"/>
<evidence type="ECO:0000256" key="1">
    <source>
        <dbReference type="ARBA" id="ARBA00023239"/>
    </source>
</evidence>
<dbReference type="Pfam" id="PF04909">
    <property type="entry name" value="Amidohydro_2"/>
    <property type="match status" value="1"/>
</dbReference>
<feature type="domain" description="Amidohydrolase-related" evidence="2">
    <location>
        <begin position="3"/>
        <end position="317"/>
    </location>
</feature>
<organism evidence="3">
    <name type="scientific">uncultured delta proteobacterium Rifle_16ft_4_minimus_1997</name>
    <dbReference type="NCBI Taxonomy" id="1665176"/>
    <lineage>
        <taxon>Bacteria</taxon>
        <taxon>Deltaproteobacteria</taxon>
        <taxon>environmental samples</taxon>
    </lineage>
</organism>
<name>A0A0H4T1P6_9DELT</name>
<dbReference type="GO" id="GO:0019748">
    <property type="term" value="P:secondary metabolic process"/>
    <property type="evidence" value="ECO:0007669"/>
    <property type="project" value="TreeGrafter"/>
</dbReference>
<sequence>MIIDSHHHWIPPESVERINEYLRPGEKVVKDGDYLRIRRGDVDLFTLNPRYTDIQLKLKEMDAAGIDMAVLSTACWQEWNTMEMAPRINDAMAEIQAKYPHRFIALAHVPPFGEGVVAELERAVKMGLKGAMLTTNFDGKYPDDEAYRPFFQKAEELEIPVFFHAAIHPTEHSILEKYGIMRSLGRLLDHTLVAARVLYGVAKDFPRLKFLHGHIGGSFFIIKERLLDVKWFGVEEQPYEEIIDRQFFFDTAPAWWKRSHVECAVDNLGVDHILLGSDYPVLPRFLPDSVEIVRQVRLSEQDKRKILWENAVKFFNLEGPAQ</sequence>